<keyword evidence="2" id="KW-1185">Reference proteome</keyword>
<dbReference type="Proteomes" id="UP000608594">
    <property type="component" value="Unassembled WGS sequence"/>
</dbReference>
<name>A0A926G6J9_9RHOB</name>
<comment type="caution">
    <text evidence="1">The sequence shown here is derived from an EMBL/GenBank/DDBJ whole genome shotgun (WGS) entry which is preliminary data.</text>
</comment>
<dbReference type="EMBL" id="JACOQL010000002">
    <property type="protein sequence ID" value="MBC9246748.1"/>
    <property type="molecule type" value="Genomic_DNA"/>
</dbReference>
<accession>A0A926G6J9</accession>
<gene>
    <name evidence="1" type="ORF">H4P12_08485</name>
</gene>
<evidence type="ECO:0000313" key="2">
    <source>
        <dbReference type="Proteomes" id="UP000608594"/>
    </source>
</evidence>
<protein>
    <submittedName>
        <fullName evidence="1">Uncharacterized protein</fullName>
    </submittedName>
</protein>
<evidence type="ECO:0000313" key="1">
    <source>
        <dbReference type="EMBL" id="MBC9246748.1"/>
    </source>
</evidence>
<proteinExistence type="predicted"/>
<organism evidence="1 2">
    <name type="scientific">Paracoccus amoyensis</name>
    <dbReference type="NCBI Taxonomy" id="2760093"/>
    <lineage>
        <taxon>Bacteria</taxon>
        <taxon>Pseudomonadati</taxon>
        <taxon>Pseudomonadota</taxon>
        <taxon>Alphaproteobacteria</taxon>
        <taxon>Rhodobacterales</taxon>
        <taxon>Paracoccaceae</taxon>
        <taxon>Paracoccus</taxon>
    </lineage>
</organism>
<dbReference type="RefSeq" id="WP_187793201.1">
    <property type="nucleotide sequence ID" value="NZ_JACOQL010000002.1"/>
</dbReference>
<reference evidence="1" key="1">
    <citation type="submission" date="2020-08" db="EMBL/GenBank/DDBJ databases">
        <title>Paracoccus amoyensis sp. nov., isolated from the surface seawater at coast of Xiamen, Fujian.</title>
        <authorList>
            <person name="Lyu L."/>
        </authorList>
    </citation>
    <scope>NUCLEOTIDE SEQUENCE</scope>
    <source>
        <strain evidence="1">11-3</strain>
    </source>
</reference>
<sequence>MDVSNLELAERVANLEKRMAYHELTPPDQPDRHHGSVAERVSAAIGQAFEVYDRIAGRKR</sequence>
<dbReference type="AlphaFoldDB" id="A0A926G6J9"/>